<dbReference type="SUPFAM" id="SSF52096">
    <property type="entry name" value="ClpP/crotonase"/>
    <property type="match status" value="1"/>
</dbReference>
<evidence type="ECO:0000313" key="3">
    <source>
        <dbReference type="Proteomes" id="UP000235005"/>
    </source>
</evidence>
<evidence type="ECO:0000313" key="2">
    <source>
        <dbReference type="EMBL" id="PLW70449.1"/>
    </source>
</evidence>
<dbReference type="Gene3D" id="1.10.12.10">
    <property type="entry name" value="Lyase 2-enoyl-coa Hydratase, Chain A, domain 2"/>
    <property type="match status" value="1"/>
</dbReference>
<dbReference type="Gene3D" id="3.90.226.10">
    <property type="entry name" value="2-enoyl-CoA Hydratase, Chain A, domain 1"/>
    <property type="match status" value="1"/>
</dbReference>
<organism evidence="2 3">
    <name type="scientific">Pseudohalioglobus lutimaris</name>
    <dbReference type="NCBI Taxonomy" id="1737061"/>
    <lineage>
        <taxon>Bacteria</taxon>
        <taxon>Pseudomonadati</taxon>
        <taxon>Pseudomonadota</taxon>
        <taxon>Gammaproteobacteria</taxon>
        <taxon>Cellvibrionales</taxon>
        <taxon>Halieaceae</taxon>
        <taxon>Pseudohalioglobus</taxon>
    </lineage>
</organism>
<accession>A0A2N5X7J2</accession>
<dbReference type="PANTHER" id="PTHR43802">
    <property type="entry name" value="ENOYL-COA HYDRATASE"/>
    <property type="match status" value="1"/>
</dbReference>
<dbReference type="InterPro" id="IPR001753">
    <property type="entry name" value="Enoyl-CoA_hydra/iso"/>
</dbReference>
<dbReference type="CDD" id="cd06558">
    <property type="entry name" value="crotonase-like"/>
    <property type="match status" value="1"/>
</dbReference>
<gene>
    <name evidence="2" type="ORF">C0039_04420</name>
</gene>
<protein>
    <submittedName>
        <fullName evidence="2">Crotonase</fullName>
    </submittedName>
</protein>
<dbReference type="Pfam" id="PF00378">
    <property type="entry name" value="ECH_1"/>
    <property type="match status" value="1"/>
</dbReference>
<evidence type="ECO:0000256" key="1">
    <source>
        <dbReference type="ARBA" id="ARBA00005254"/>
    </source>
</evidence>
<dbReference type="InterPro" id="IPR014748">
    <property type="entry name" value="Enoyl-CoA_hydra_C"/>
</dbReference>
<name>A0A2N5X7J2_9GAMM</name>
<dbReference type="Proteomes" id="UP000235005">
    <property type="component" value="Unassembled WGS sequence"/>
</dbReference>
<dbReference type="GO" id="GO:0003824">
    <property type="term" value="F:catalytic activity"/>
    <property type="evidence" value="ECO:0007669"/>
    <property type="project" value="UniProtKB-ARBA"/>
</dbReference>
<comment type="caution">
    <text evidence="2">The sequence shown here is derived from an EMBL/GenBank/DDBJ whole genome shotgun (WGS) entry which is preliminary data.</text>
</comment>
<dbReference type="EMBL" id="PKUS01000002">
    <property type="protein sequence ID" value="PLW70449.1"/>
    <property type="molecule type" value="Genomic_DNA"/>
</dbReference>
<dbReference type="OrthoDB" id="9777711at2"/>
<dbReference type="AlphaFoldDB" id="A0A2N5X7J2"/>
<sequence>MAPTGIGWTAGCTMVVGQVSSRNKDMAEEVLVEAYGPVAVITLNRPQAHNSLSPGIIQGLGEAYQRCDTDDSVRAVVLTGAGKSFCAGADMSAGAQTFDGEAVSVEVDSCPLAMQAFEVRKPVIAACSGHAVGAGLGIAMQTDIRVFADECKYGFLQSRRGVVTDFAMEFILPRVVGMEKALELLMRGQRLSGQEAVAWGLAGRSVPAAEVLATALEIARDIAVNSAPMAVAMHKRLLWQGLHMTYNGLAEKESRALNFTMSKPDAIEGGMAWFERREPVWQGSLAEDWPAWMDE</sequence>
<comment type="similarity">
    <text evidence="1">Belongs to the enoyl-CoA hydratase/isomerase family.</text>
</comment>
<dbReference type="InterPro" id="IPR029045">
    <property type="entry name" value="ClpP/crotonase-like_dom_sf"/>
</dbReference>
<dbReference type="PANTHER" id="PTHR43802:SF1">
    <property type="entry name" value="IP11341P-RELATED"/>
    <property type="match status" value="1"/>
</dbReference>
<reference evidence="2 3" key="1">
    <citation type="submission" date="2018-01" db="EMBL/GenBank/DDBJ databases">
        <title>The draft genome sequence of Halioglobus lutimaris HF004.</title>
        <authorList>
            <person name="Du Z.-J."/>
            <person name="Shi M.-J."/>
        </authorList>
    </citation>
    <scope>NUCLEOTIDE SEQUENCE [LARGE SCALE GENOMIC DNA]</scope>
    <source>
        <strain evidence="2 3">HF004</strain>
    </source>
</reference>
<keyword evidence="3" id="KW-1185">Reference proteome</keyword>
<proteinExistence type="inferred from homology"/>